<dbReference type="Proteomes" id="UP000298735">
    <property type="component" value="Chromosome Circular"/>
</dbReference>
<protein>
    <submittedName>
        <fullName evidence="1">Uncharacterized protein</fullName>
    </submittedName>
</protein>
<proteinExistence type="predicted"/>
<organism evidence="1 2">
    <name type="scientific">Agrobacterium salinitolerans</name>
    <dbReference type="NCBI Taxonomy" id="1183413"/>
    <lineage>
        <taxon>Bacteria</taxon>
        <taxon>Pseudomonadati</taxon>
        <taxon>Pseudomonadota</taxon>
        <taxon>Alphaproteobacteria</taxon>
        <taxon>Hyphomicrobiales</taxon>
        <taxon>Rhizobiaceae</taxon>
        <taxon>Rhizobium/Agrobacterium group</taxon>
        <taxon>Agrobacterium</taxon>
    </lineage>
</organism>
<evidence type="ECO:0000313" key="1">
    <source>
        <dbReference type="EMBL" id="UYZ08610.1"/>
    </source>
</evidence>
<reference evidence="1" key="1">
    <citation type="submission" date="2022-10" db="EMBL/GenBank/DDBJ databases">
        <title>Complete genome sequence of Agrobacterium salinitolerans CFBP5507.</title>
        <authorList>
            <person name="Tchabashvili S."/>
            <person name="Yen H.-C."/>
            <person name="Haryono M."/>
            <person name="Lin Y.-C."/>
            <person name="Lai E.-M."/>
            <person name="Kuo C.-H."/>
        </authorList>
    </citation>
    <scope>NUCLEOTIDE SEQUENCE</scope>
    <source>
        <strain evidence="1">CFBP5507</strain>
    </source>
</reference>
<name>A0A4Z1QY51_9HYPH</name>
<dbReference type="OrthoDB" id="72471at2"/>
<evidence type="ECO:0000313" key="2">
    <source>
        <dbReference type="Proteomes" id="UP000298735"/>
    </source>
</evidence>
<dbReference type="KEGG" id="asal:CFBP5507_06295"/>
<dbReference type="AlphaFoldDB" id="A0A4Z1QY51"/>
<sequence length="239" mass="27340">MADLPILFSAPMVRSLIAGTKTQTRRTFGKLRRFGPIHQFDISDTPGYAWHFRDASGRFHDLRGGELLKYLPYKVGDRLYVREHWKADRSHDDVAPRDLEPGLRPLWYSAGYLMDTGNQKFWSDKSGADYDASVTRGKHRQGMHMPKWASRITLIVEGVKVERLNDCSDEDATAEGIERFGNGWRDYQDDGCNMMHAVGSYMTLWENINGLGSWNANPWVVAYTFRRIMGNIDMIEAAA</sequence>
<gene>
    <name evidence="1" type="ORF">CFBP5507_06295</name>
</gene>
<accession>A0A4Z1QY51</accession>
<dbReference type="EMBL" id="CP109968">
    <property type="protein sequence ID" value="UYZ08610.1"/>
    <property type="molecule type" value="Genomic_DNA"/>
</dbReference>
<dbReference type="RefSeq" id="WP_137410385.1">
    <property type="nucleotide sequence ID" value="NZ_CP109968.1"/>
</dbReference>